<dbReference type="CDD" id="cd13611">
    <property type="entry name" value="PBP2_YehZ"/>
    <property type="match status" value="1"/>
</dbReference>
<dbReference type="Gene3D" id="3.40.190.120">
    <property type="entry name" value="Osmoprotection protein (prox), domain 2"/>
    <property type="match status" value="1"/>
</dbReference>
<keyword evidence="1" id="KW-0732">Signal</keyword>
<name>A0ABY6NZ97_9NOCA</name>
<dbReference type="RefSeq" id="WP_265382420.1">
    <property type="nucleotide sequence ID" value="NZ_CP110615.1"/>
</dbReference>
<dbReference type="Gene3D" id="3.40.190.10">
    <property type="entry name" value="Periplasmic binding protein-like II"/>
    <property type="match status" value="1"/>
</dbReference>
<accession>A0ABY6NZ97</accession>
<dbReference type="Pfam" id="PF04069">
    <property type="entry name" value="OpuAC"/>
    <property type="match status" value="1"/>
</dbReference>
<keyword evidence="4" id="KW-1185">Reference proteome</keyword>
<sequence>MKKQLLTAVSLGMGLALTLTACGGSSSSSGGGATAGTLAGASITVGSKDFDEQLVLGNITKLALQNAGADVTDQINLGGTNVARKALTSGSIDTYWEYNGTAWISFFGNTDPIPDRQKQYQAVADKDLKDNNLVWLKPAEFNNTYALAYPSSAAGQLGNPTTLSDLSALIKNNPSQASLCVENEFSTRNDGLPGLEAAYGFTFPKDQVTVLDTALVYTQAAKQDPCNFGEVFTSDGRVVGLDLTVLKDDMGFFPLYNPSPVFTKAIYDQYGPALDTIFNPISAALTQDAMNEMNKQVSVDLMRPEQVAKTWLSDNGFI</sequence>
<proteinExistence type="predicted"/>
<evidence type="ECO:0000256" key="1">
    <source>
        <dbReference type="SAM" id="SignalP"/>
    </source>
</evidence>
<feature type="chain" id="PRO_5045975862" evidence="1">
    <location>
        <begin position="22"/>
        <end position="318"/>
    </location>
</feature>
<evidence type="ECO:0000259" key="2">
    <source>
        <dbReference type="Pfam" id="PF04069"/>
    </source>
</evidence>
<feature type="domain" description="ABC-type glycine betaine transport system substrate-binding" evidence="2">
    <location>
        <begin position="42"/>
        <end position="313"/>
    </location>
</feature>
<evidence type="ECO:0000313" key="4">
    <source>
        <dbReference type="Proteomes" id="UP001164965"/>
    </source>
</evidence>
<organism evidence="3 4">
    <name type="scientific">Rhodococcus antarcticus</name>
    <dbReference type="NCBI Taxonomy" id="2987751"/>
    <lineage>
        <taxon>Bacteria</taxon>
        <taxon>Bacillati</taxon>
        <taxon>Actinomycetota</taxon>
        <taxon>Actinomycetes</taxon>
        <taxon>Mycobacteriales</taxon>
        <taxon>Nocardiaceae</taxon>
        <taxon>Rhodococcus</taxon>
    </lineage>
</organism>
<dbReference type="InterPro" id="IPR007210">
    <property type="entry name" value="ABC_Gly_betaine_transp_sub-bd"/>
</dbReference>
<evidence type="ECO:0000313" key="3">
    <source>
        <dbReference type="EMBL" id="UZJ24313.1"/>
    </source>
</evidence>
<protein>
    <submittedName>
        <fullName evidence="3">Glycine betaine ABC transporter substrate-binding protein</fullName>
    </submittedName>
</protein>
<reference evidence="3" key="1">
    <citation type="submission" date="2022-10" db="EMBL/GenBank/DDBJ databases">
        <title>Rhodococcus sp.75.</title>
        <authorList>
            <person name="Sun M."/>
        </authorList>
    </citation>
    <scope>NUCLEOTIDE SEQUENCE</scope>
    <source>
        <strain evidence="3">75</strain>
    </source>
</reference>
<gene>
    <name evidence="3" type="ORF">RHODO2019_14295</name>
</gene>
<dbReference type="Proteomes" id="UP001164965">
    <property type="component" value="Chromosome"/>
</dbReference>
<dbReference type="PROSITE" id="PS51257">
    <property type="entry name" value="PROKAR_LIPOPROTEIN"/>
    <property type="match status" value="1"/>
</dbReference>
<feature type="signal peptide" evidence="1">
    <location>
        <begin position="1"/>
        <end position="21"/>
    </location>
</feature>
<dbReference type="SUPFAM" id="SSF53850">
    <property type="entry name" value="Periplasmic binding protein-like II"/>
    <property type="match status" value="1"/>
</dbReference>
<dbReference type="EMBL" id="CP110615">
    <property type="protein sequence ID" value="UZJ24313.1"/>
    <property type="molecule type" value="Genomic_DNA"/>
</dbReference>